<feature type="transmembrane region" description="Helical" evidence="10">
    <location>
        <begin position="94"/>
        <end position="119"/>
    </location>
</feature>
<proteinExistence type="inferred from homology"/>
<keyword evidence="6" id="KW-0592">Phosphate transport</keyword>
<dbReference type="EMBL" id="UGPW01000001">
    <property type="protein sequence ID" value="STY86735.1"/>
    <property type="molecule type" value="Genomic_DNA"/>
</dbReference>
<evidence type="ECO:0000256" key="9">
    <source>
        <dbReference type="ARBA" id="ARBA00023136"/>
    </source>
</evidence>
<organism evidence="12 13">
    <name type="scientific">Moraxella ovis</name>
    <dbReference type="NCBI Taxonomy" id="29433"/>
    <lineage>
        <taxon>Bacteria</taxon>
        <taxon>Pseudomonadati</taxon>
        <taxon>Pseudomonadota</taxon>
        <taxon>Gammaproteobacteria</taxon>
        <taxon>Moraxellales</taxon>
        <taxon>Moraxellaceae</taxon>
        <taxon>Moraxella</taxon>
    </lineage>
</organism>
<evidence type="ECO:0000256" key="4">
    <source>
        <dbReference type="ARBA" id="ARBA00022448"/>
    </source>
</evidence>
<comment type="subcellular location">
    <subcellularLocation>
        <location evidence="10">Cell inner membrane</location>
        <topology evidence="10">Multi-pass membrane protein</topology>
    </subcellularLocation>
    <subcellularLocation>
        <location evidence="1">Cell membrane</location>
        <topology evidence="1">Multi-pass membrane protein</topology>
    </subcellularLocation>
</comment>
<dbReference type="CDD" id="cd06261">
    <property type="entry name" value="TM_PBP2"/>
    <property type="match status" value="1"/>
</dbReference>
<dbReference type="InterPro" id="IPR051408">
    <property type="entry name" value="Phosphate_transprt_permease"/>
</dbReference>
<dbReference type="NCBIfam" id="TIGR00974">
    <property type="entry name" value="3a0107s02c"/>
    <property type="match status" value="1"/>
</dbReference>
<name>A0A378PIY5_9GAMM</name>
<evidence type="ECO:0000313" key="13">
    <source>
        <dbReference type="Proteomes" id="UP000255102"/>
    </source>
</evidence>
<dbReference type="InterPro" id="IPR035906">
    <property type="entry name" value="MetI-like_sf"/>
</dbReference>
<evidence type="ECO:0000256" key="5">
    <source>
        <dbReference type="ARBA" id="ARBA00022475"/>
    </source>
</evidence>
<feature type="transmembrane region" description="Helical" evidence="10">
    <location>
        <begin position="139"/>
        <end position="157"/>
    </location>
</feature>
<evidence type="ECO:0000259" key="11">
    <source>
        <dbReference type="PROSITE" id="PS50928"/>
    </source>
</evidence>
<comment type="similarity">
    <text evidence="2 10">Belongs to the binding-protein-dependent transport system permease family. CysTW subfamily.</text>
</comment>
<dbReference type="STRING" id="29433.MOVS_03475"/>
<reference evidence="12 13" key="1">
    <citation type="submission" date="2018-06" db="EMBL/GenBank/DDBJ databases">
        <authorList>
            <consortium name="Pathogen Informatics"/>
            <person name="Doyle S."/>
        </authorList>
    </citation>
    <scope>NUCLEOTIDE SEQUENCE [LARGE SCALE GENOMIC DNA]</scope>
    <source>
        <strain evidence="12 13">NCTC11227</strain>
    </source>
</reference>
<feature type="domain" description="ABC transmembrane type-1" evidence="11">
    <location>
        <begin position="95"/>
        <end position="298"/>
    </location>
</feature>
<keyword evidence="8 10" id="KW-1133">Transmembrane helix</keyword>
<gene>
    <name evidence="12" type="primary">pstA</name>
    <name evidence="12" type="ORF">NCTC11227_00727</name>
</gene>
<evidence type="ECO:0000256" key="3">
    <source>
        <dbReference type="ARBA" id="ARBA00016864"/>
    </source>
</evidence>
<dbReference type="InterPro" id="IPR000515">
    <property type="entry name" value="MetI-like"/>
</dbReference>
<keyword evidence="4" id="KW-0813">Transport</keyword>
<evidence type="ECO:0000256" key="8">
    <source>
        <dbReference type="ARBA" id="ARBA00022989"/>
    </source>
</evidence>
<accession>A0A378PIY5</accession>
<evidence type="ECO:0000256" key="2">
    <source>
        <dbReference type="ARBA" id="ARBA00007069"/>
    </source>
</evidence>
<evidence type="ECO:0000256" key="10">
    <source>
        <dbReference type="RuleBase" id="RU363043"/>
    </source>
</evidence>
<dbReference type="Proteomes" id="UP000255102">
    <property type="component" value="Unassembled WGS sequence"/>
</dbReference>
<protein>
    <recommendedName>
        <fullName evidence="3 10">Phosphate transport system permease protein PstA</fullName>
    </recommendedName>
</protein>
<dbReference type="PROSITE" id="PS50928">
    <property type="entry name" value="ABC_TM1"/>
    <property type="match status" value="1"/>
</dbReference>
<dbReference type="InterPro" id="IPR005672">
    <property type="entry name" value="Phosphate_PstA"/>
</dbReference>
<feature type="transmembrane region" description="Helical" evidence="10">
    <location>
        <begin position="217"/>
        <end position="235"/>
    </location>
</feature>
<dbReference type="GO" id="GO:0035435">
    <property type="term" value="P:phosphate ion transmembrane transport"/>
    <property type="evidence" value="ECO:0007669"/>
    <property type="project" value="InterPro"/>
</dbReference>
<dbReference type="SUPFAM" id="SSF161098">
    <property type="entry name" value="MetI-like"/>
    <property type="match status" value="1"/>
</dbReference>
<dbReference type="Pfam" id="PF00528">
    <property type="entry name" value="BPD_transp_1"/>
    <property type="match status" value="1"/>
</dbReference>
<feature type="transmembrane region" description="Helical" evidence="10">
    <location>
        <begin position="45"/>
        <end position="66"/>
    </location>
</feature>
<dbReference type="GO" id="GO:0005886">
    <property type="term" value="C:plasma membrane"/>
    <property type="evidence" value="ECO:0007669"/>
    <property type="project" value="UniProtKB-SubCell"/>
</dbReference>
<dbReference type="PANTHER" id="PTHR42922:SF1">
    <property type="entry name" value="PHOSPHATE TRANSPORT SYSTEM PERMEASE PROTEIN PSTA"/>
    <property type="match status" value="1"/>
</dbReference>
<evidence type="ECO:0000256" key="6">
    <source>
        <dbReference type="ARBA" id="ARBA00022592"/>
    </source>
</evidence>
<evidence type="ECO:0000256" key="1">
    <source>
        <dbReference type="ARBA" id="ARBA00004651"/>
    </source>
</evidence>
<evidence type="ECO:0000256" key="7">
    <source>
        <dbReference type="ARBA" id="ARBA00022692"/>
    </source>
</evidence>
<sequence length="306" mass="33025">MQIEVANKPKVNVPRLDTPLFPAVNKTSDNAIYTRRRLINKGSLLFAYVAMAFGLFWLGWIFYTLFYEGITGLGAHVFSLDTPPPGMQGGLRNAIIGSLMITASGLLIGTPIGIFCGIYLAEFGRNSKLAAATRFMNDVLLSAPSIVIGLFIYGLIVVPQGRFSGFSGSLALSLLVIPVVVRTTENMLRLVPNALREAAFALGTPKYKLVSMVTLKAAKAGVMTGVLLSLARISGETAPLLFTALNNQFFSTDMSSPMANLPNVIYQFAMSPYADWHALAWTAALLIALSVLTTNIIARVMQSKSH</sequence>
<dbReference type="GO" id="GO:0005315">
    <property type="term" value="F:phosphate transmembrane transporter activity"/>
    <property type="evidence" value="ECO:0007669"/>
    <property type="project" value="InterPro"/>
</dbReference>
<dbReference type="PANTHER" id="PTHR42922">
    <property type="entry name" value="PHOSPHATE TRANSPORT SYSTEM PERMEASE PROTEIN PSTA"/>
    <property type="match status" value="1"/>
</dbReference>
<keyword evidence="5 10" id="KW-1003">Cell membrane</keyword>
<evidence type="ECO:0000313" key="12">
    <source>
        <dbReference type="EMBL" id="STY86735.1"/>
    </source>
</evidence>
<dbReference type="AlphaFoldDB" id="A0A378PIY5"/>
<keyword evidence="9 10" id="KW-0472">Membrane</keyword>
<dbReference type="Gene3D" id="1.10.3720.10">
    <property type="entry name" value="MetI-like"/>
    <property type="match status" value="1"/>
</dbReference>
<feature type="transmembrane region" description="Helical" evidence="10">
    <location>
        <begin position="278"/>
        <end position="298"/>
    </location>
</feature>
<feature type="transmembrane region" description="Helical" evidence="10">
    <location>
        <begin position="163"/>
        <end position="181"/>
    </location>
</feature>
<dbReference type="RefSeq" id="WP_084260593.1">
    <property type="nucleotide sequence ID" value="NZ_CP011158.1"/>
</dbReference>
<keyword evidence="7 10" id="KW-0812">Transmembrane</keyword>